<keyword evidence="3" id="KW-1185">Reference proteome</keyword>
<sequence>MGTEMPPWPTVAPSYGAVVLRKYADSDVDLAYELGEDPYIPLIGTLVAHPTEEQGLTWIRDQRQRLAQGKGFSFAVADAQTGRALGAAGLWLHDLAVGRATVGYAVSPKHRGKGVASQALRALVAFAWAIPRLDRIEAYIEPWNRGSVRVAESAGFRLERLMPESREVDGVLTDMLLYSLKR</sequence>
<name>A0ABS8ZSN4_9PSEU</name>
<accession>A0ABS8ZSN4</accession>
<evidence type="ECO:0000259" key="1">
    <source>
        <dbReference type="PROSITE" id="PS51186"/>
    </source>
</evidence>
<protein>
    <submittedName>
        <fullName evidence="2">GNAT family N-acetyltransferase</fullName>
    </submittedName>
</protein>
<dbReference type="SUPFAM" id="SSF55729">
    <property type="entry name" value="Acyl-CoA N-acyltransferases (Nat)"/>
    <property type="match status" value="1"/>
</dbReference>
<dbReference type="EMBL" id="JAJVCN010000004">
    <property type="protein sequence ID" value="MCE7010700.1"/>
    <property type="molecule type" value="Genomic_DNA"/>
</dbReference>
<organism evidence="2 3">
    <name type="scientific">Kibdelosporangium philippinense</name>
    <dbReference type="NCBI Taxonomy" id="211113"/>
    <lineage>
        <taxon>Bacteria</taxon>
        <taxon>Bacillati</taxon>
        <taxon>Actinomycetota</taxon>
        <taxon>Actinomycetes</taxon>
        <taxon>Pseudonocardiales</taxon>
        <taxon>Pseudonocardiaceae</taxon>
        <taxon>Kibdelosporangium</taxon>
    </lineage>
</organism>
<comment type="caution">
    <text evidence="2">The sequence shown here is derived from an EMBL/GenBank/DDBJ whole genome shotgun (WGS) entry which is preliminary data.</text>
</comment>
<reference evidence="2 3" key="1">
    <citation type="submission" date="2021-12" db="EMBL/GenBank/DDBJ databases">
        <title>Genome sequence of Kibdelosporangium philippinense ATCC 49844.</title>
        <authorList>
            <person name="Fedorov E.A."/>
            <person name="Omeragic M."/>
            <person name="Shalygina K.F."/>
            <person name="Maclea K.S."/>
        </authorList>
    </citation>
    <scope>NUCLEOTIDE SEQUENCE [LARGE SCALE GENOMIC DNA]</scope>
    <source>
        <strain evidence="2 3">ATCC 49844</strain>
    </source>
</reference>
<dbReference type="PROSITE" id="PS51186">
    <property type="entry name" value="GNAT"/>
    <property type="match status" value="1"/>
</dbReference>
<dbReference type="CDD" id="cd04301">
    <property type="entry name" value="NAT_SF"/>
    <property type="match status" value="1"/>
</dbReference>
<evidence type="ECO:0000313" key="3">
    <source>
        <dbReference type="Proteomes" id="UP001521150"/>
    </source>
</evidence>
<gene>
    <name evidence="2" type="ORF">LWC34_49040</name>
</gene>
<proteinExistence type="predicted"/>
<dbReference type="RefSeq" id="WP_233732841.1">
    <property type="nucleotide sequence ID" value="NZ_JAJVCN010000004.1"/>
</dbReference>
<feature type="domain" description="N-acetyltransferase" evidence="1">
    <location>
        <begin position="18"/>
        <end position="182"/>
    </location>
</feature>
<evidence type="ECO:0000313" key="2">
    <source>
        <dbReference type="EMBL" id="MCE7010700.1"/>
    </source>
</evidence>
<dbReference type="InterPro" id="IPR051531">
    <property type="entry name" value="N-acetyltransferase"/>
</dbReference>
<dbReference type="Pfam" id="PF13302">
    <property type="entry name" value="Acetyltransf_3"/>
    <property type="match status" value="1"/>
</dbReference>
<dbReference type="InterPro" id="IPR016181">
    <property type="entry name" value="Acyl_CoA_acyltransferase"/>
</dbReference>
<dbReference type="PANTHER" id="PTHR43792">
    <property type="entry name" value="GNAT FAMILY, PUTATIVE (AFU_ORTHOLOGUE AFUA_3G00765)-RELATED-RELATED"/>
    <property type="match status" value="1"/>
</dbReference>
<dbReference type="InterPro" id="IPR000182">
    <property type="entry name" value="GNAT_dom"/>
</dbReference>
<dbReference type="Proteomes" id="UP001521150">
    <property type="component" value="Unassembled WGS sequence"/>
</dbReference>
<dbReference type="Gene3D" id="3.40.630.30">
    <property type="match status" value="1"/>
</dbReference>